<feature type="transmembrane region" description="Helical" evidence="1">
    <location>
        <begin position="106"/>
        <end position="126"/>
    </location>
</feature>
<comment type="caution">
    <text evidence="2">The sequence shown here is derived from an EMBL/GenBank/DDBJ whole genome shotgun (WGS) entry which is preliminary data.</text>
</comment>
<organism evidence="2 3">
    <name type="scientific">Vicia faba</name>
    <name type="common">Broad bean</name>
    <name type="synonym">Faba vulgaris</name>
    <dbReference type="NCBI Taxonomy" id="3906"/>
    <lineage>
        <taxon>Eukaryota</taxon>
        <taxon>Viridiplantae</taxon>
        <taxon>Streptophyta</taxon>
        <taxon>Embryophyta</taxon>
        <taxon>Tracheophyta</taxon>
        <taxon>Spermatophyta</taxon>
        <taxon>Magnoliopsida</taxon>
        <taxon>eudicotyledons</taxon>
        <taxon>Gunneridae</taxon>
        <taxon>Pentapetalae</taxon>
        <taxon>rosids</taxon>
        <taxon>fabids</taxon>
        <taxon>Fabales</taxon>
        <taxon>Fabaceae</taxon>
        <taxon>Papilionoideae</taxon>
        <taxon>50 kb inversion clade</taxon>
        <taxon>NPAAA clade</taxon>
        <taxon>Hologalegina</taxon>
        <taxon>IRL clade</taxon>
        <taxon>Fabeae</taxon>
        <taxon>Vicia</taxon>
    </lineage>
</organism>
<dbReference type="AlphaFoldDB" id="A0AAV0YE05"/>
<evidence type="ECO:0000313" key="3">
    <source>
        <dbReference type="Proteomes" id="UP001157006"/>
    </source>
</evidence>
<keyword evidence="1" id="KW-0812">Transmembrane</keyword>
<protein>
    <submittedName>
        <fullName evidence="2">Uncharacterized protein</fullName>
    </submittedName>
</protein>
<proteinExistence type="predicted"/>
<keyword evidence="1" id="KW-0472">Membrane</keyword>
<keyword evidence="1" id="KW-1133">Transmembrane helix</keyword>
<evidence type="ECO:0000256" key="1">
    <source>
        <dbReference type="SAM" id="Phobius"/>
    </source>
</evidence>
<dbReference type="Proteomes" id="UP001157006">
    <property type="component" value="Unassembled WGS sequence"/>
</dbReference>
<accession>A0AAV0YE05</accession>
<evidence type="ECO:0000313" key="2">
    <source>
        <dbReference type="EMBL" id="CAI8583418.1"/>
    </source>
</evidence>
<reference evidence="2 3" key="1">
    <citation type="submission" date="2023-01" db="EMBL/GenBank/DDBJ databases">
        <authorList>
            <person name="Kreplak J."/>
        </authorList>
    </citation>
    <scope>NUCLEOTIDE SEQUENCE [LARGE SCALE GENOMIC DNA]</scope>
</reference>
<gene>
    <name evidence="2" type="ORF">VFH_U026240</name>
</gene>
<keyword evidence="3" id="KW-1185">Reference proteome</keyword>
<sequence>MELMDRKPLFPGRDHVHHVGLLMELIGADLGFLNENAKRYIRKLPLYRNLLPLGRPLHYDEETTMFHHRSLPSPLFLHELLSRSSPAMSPKTPSQTTANLTHRRSWVCLILSFFFFFLIIIVYSLFDFSGDVRS</sequence>
<dbReference type="EMBL" id="CATIWC010000662">
    <property type="protein sequence ID" value="CAI8583418.1"/>
    <property type="molecule type" value="Genomic_DNA"/>
</dbReference>
<name>A0AAV0YE05_VICFA</name>
<dbReference type="Gene3D" id="1.10.510.10">
    <property type="entry name" value="Transferase(Phosphotransferase) domain 1"/>
    <property type="match status" value="1"/>
</dbReference>